<dbReference type="UniPathway" id="UPA00704">
    <property type="reaction ID" value="UER00715"/>
</dbReference>
<dbReference type="EC" id="2.7.1.144" evidence="7"/>
<dbReference type="NCBIfam" id="TIGR03168">
    <property type="entry name" value="1-PFK"/>
    <property type="match status" value="1"/>
</dbReference>
<dbReference type="CDD" id="cd01164">
    <property type="entry name" value="FruK_PfkB_like"/>
    <property type="match status" value="1"/>
</dbReference>
<dbReference type="OrthoDB" id="9801219at2"/>
<protein>
    <recommendedName>
        <fullName evidence="7">Tagatose-6-phosphate kinase</fullName>
        <ecNumber evidence="7">2.7.1.144</ecNumber>
    </recommendedName>
</protein>
<dbReference type="GO" id="GO:0005524">
    <property type="term" value="F:ATP binding"/>
    <property type="evidence" value="ECO:0007669"/>
    <property type="project" value="UniProtKB-UniRule"/>
</dbReference>
<dbReference type="InterPro" id="IPR029056">
    <property type="entry name" value="Ribokinase-like"/>
</dbReference>
<evidence type="ECO:0000259" key="9">
    <source>
        <dbReference type="Pfam" id="PF00294"/>
    </source>
</evidence>
<dbReference type="GO" id="GO:0005829">
    <property type="term" value="C:cytosol"/>
    <property type="evidence" value="ECO:0007669"/>
    <property type="project" value="TreeGrafter"/>
</dbReference>
<evidence type="ECO:0000256" key="5">
    <source>
        <dbReference type="ARBA" id="ARBA00022840"/>
    </source>
</evidence>
<dbReference type="Gene3D" id="3.40.1190.20">
    <property type="match status" value="1"/>
</dbReference>
<dbReference type="InterPro" id="IPR011611">
    <property type="entry name" value="PfkB_dom"/>
</dbReference>
<sequence>MITTITLNPAIDKTITTNEFNIGSVNRVTSTRVDAAGKGINVSKVIKALGGESKAIGIFAGNSGEFIKQELDKLGIQNDFIMVNGETRTNIKVVDIKNQVTTEINEKGPFIEDKDLRRIKEKIVDIIPEDSVAVFSGSVPQNVDIDIYKFLIEKAKEKGVKCILDTSKKLLSEGIKAGPYLVKPNIHELEELFGKRLDSYKKVVDVTKDIFKYGIEYIVVSLGKDGSLFITKDKAALVEGMKVDVKSTVGAGDSMVAALALAIDKNYPFEGIIKLASATSTASVMTEGTQPGSIETIRSLENKVKFKYI</sequence>
<name>A0A419SXX4_9FIRM</name>
<dbReference type="GO" id="GO:0008662">
    <property type="term" value="F:1-phosphofructokinase activity"/>
    <property type="evidence" value="ECO:0007669"/>
    <property type="project" value="UniProtKB-UniRule"/>
</dbReference>
<keyword evidence="5 7" id="KW-0067">ATP-binding</keyword>
<dbReference type="PROSITE" id="PS00584">
    <property type="entry name" value="PFKB_KINASES_2"/>
    <property type="match status" value="1"/>
</dbReference>
<dbReference type="InterPro" id="IPR002173">
    <property type="entry name" value="Carboh/pur_kinase_PfkB_CS"/>
</dbReference>
<evidence type="ECO:0000256" key="3">
    <source>
        <dbReference type="ARBA" id="ARBA00022741"/>
    </source>
</evidence>
<dbReference type="GO" id="GO:0016052">
    <property type="term" value="P:carbohydrate catabolic process"/>
    <property type="evidence" value="ECO:0007669"/>
    <property type="project" value="UniProtKB-ARBA"/>
</dbReference>
<comment type="similarity">
    <text evidence="7">Belongs to the carbohydrate kinase PfkB family. LacC subfamily.</text>
</comment>
<evidence type="ECO:0000256" key="8">
    <source>
        <dbReference type="RuleBase" id="RU369061"/>
    </source>
</evidence>
<evidence type="ECO:0000256" key="4">
    <source>
        <dbReference type="ARBA" id="ARBA00022777"/>
    </source>
</evidence>
<evidence type="ECO:0000313" key="10">
    <source>
        <dbReference type="EMBL" id="RKD30031.1"/>
    </source>
</evidence>
<keyword evidence="7" id="KW-0423">Lactose metabolism</keyword>
<keyword evidence="11" id="KW-1185">Reference proteome</keyword>
<dbReference type="AlphaFoldDB" id="A0A419SXX4"/>
<reference evidence="10 11" key="1">
    <citation type="submission" date="2016-08" db="EMBL/GenBank/DDBJ databases">
        <title>Novel Firmicutes and Novel Genomes.</title>
        <authorList>
            <person name="Poppleton D.I."/>
            <person name="Gribaldo S."/>
        </authorList>
    </citation>
    <scope>NUCLEOTIDE SEQUENCE [LARGE SCALE GENOMIC DNA]</scope>
    <source>
        <strain evidence="10 11">CTT3</strain>
    </source>
</reference>
<dbReference type="GO" id="GO:2001059">
    <property type="term" value="P:D-tagatose 6-phosphate catabolic process"/>
    <property type="evidence" value="ECO:0007669"/>
    <property type="project" value="UniProtKB-UniPathway"/>
</dbReference>
<dbReference type="GO" id="GO:0044281">
    <property type="term" value="P:small molecule metabolic process"/>
    <property type="evidence" value="ECO:0007669"/>
    <property type="project" value="UniProtKB-ARBA"/>
</dbReference>
<dbReference type="Proteomes" id="UP000284177">
    <property type="component" value="Unassembled WGS sequence"/>
</dbReference>
<dbReference type="InterPro" id="IPR017583">
    <property type="entry name" value="Tagatose/fructose_Pkinase"/>
</dbReference>
<organism evidence="10 11">
    <name type="scientific">Thermohalobacter berrensis</name>
    <dbReference type="NCBI Taxonomy" id="99594"/>
    <lineage>
        <taxon>Bacteria</taxon>
        <taxon>Bacillati</taxon>
        <taxon>Bacillota</taxon>
        <taxon>Tissierellia</taxon>
        <taxon>Tissierellales</taxon>
        <taxon>Thermohalobacteraceae</taxon>
        <taxon>Thermohalobacter</taxon>
    </lineage>
</organism>
<comment type="catalytic activity">
    <reaction evidence="6 8">
        <text>beta-D-fructose 1-phosphate + ATP = beta-D-fructose 1,6-bisphosphate + ADP + H(+)</text>
        <dbReference type="Rhea" id="RHEA:14213"/>
        <dbReference type="ChEBI" id="CHEBI:15378"/>
        <dbReference type="ChEBI" id="CHEBI:30616"/>
        <dbReference type="ChEBI" id="CHEBI:32966"/>
        <dbReference type="ChEBI" id="CHEBI:138881"/>
        <dbReference type="ChEBI" id="CHEBI:456216"/>
        <dbReference type="EC" id="2.7.1.56"/>
    </reaction>
</comment>
<comment type="caution">
    <text evidence="10">The sequence shown here is derived from an EMBL/GenBank/DDBJ whole genome shotgun (WGS) entry which is preliminary data.</text>
</comment>
<evidence type="ECO:0000256" key="7">
    <source>
        <dbReference type="PIRNR" id="PIRNR000535"/>
    </source>
</evidence>
<evidence type="ECO:0000256" key="2">
    <source>
        <dbReference type="ARBA" id="ARBA00022679"/>
    </source>
</evidence>
<dbReference type="EMBL" id="MCIB01000036">
    <property type="protein sequence ID" value="RKD30031.1"/>
    <property type="molecule type" value="Genomic_DNA"/>
</dbReference>
<keyword evidence="4 8" id="KW-0418">Kinase</keyword>
<comment type="catalytic activity">
    <reaction evidence="7">
        <text>D-tagatofuranose 6-phosphate + ATP = D-tagatofuranose 1,6-bisphosphate + ADP + H(+)</text>
        <dbReference type="Rhea" id="RHEA:12420"/>
        <dbReference type="ChEBI" id="CHEBI:15378"/>
        <dbReference type="ChEBI" id="CHEBI:30616"/>
        <dbReference type="ChEBI" id="CHEBI:58694"/>
        <dbReference type="ChEBI" id="CHEBI:58695"/>
        <dbReference type="ChEBI" id="CHEBI:456216"/>
        <dbReference type="EC" id="2.7.1.144"/>
    </reaction>
</comment>
<dbReference type="NCBIfam" id="TIGR03828">
    <property type="entry name" value="pfkB"/>
    <property type="match status" value="1"/>
</dbReference>
<dbReference type="RefSeq" id="WP_120170252.1">
    <property type="nucleotide sequence ID" value="NZ_MCIB01000036.1"/>
</dbReference>
<dbReference type="GO" id="GO:0005988">
    <property type="term" value="P:lactose metabolic process"/>
    <property type="evidence" value="ECO:0007669"/>
    <property type="project" value="UniProtKB-KW"/>
</dbReference>
<keyword evidence="3 7" id="KW-0547">Nucleotide-binding</keyword>
<dbReference type="FunFam" id="3.40.1190.20:FF:000001">
    <property type="entry name" value="Phosphofructokinase"/>
    <property type="match status" value="1"/>
</dbReference>
<dbReference type="PANTHER" id="PTHR46566:SF1">
    <property type="entry name" value="1-PHOSPHOFRUCTOKINASE"/>
    <property type="match status" value="1"/>
</dbReference>
<dbReference type="PANTHER" id="PTHR46566">
    <property type="entry name" value="1-PHOSPHOFRUCTOKINASE-RELATED"/>
    <property type="match status" value="1"/>
</dbReference>
<evidence type="ECO:0000256" key="1">
    <source>
        <dbReference type="ARBA" id="ARBA00005380"/>
    </source>
</evidence>
<evidence type="ECO:0000256" key="6">
    <source>
        <dbReference type="ARBA" id="ARBA00047745"/>
    </source>
</evidence>
<comment type="similarity">
    <text evidence="1">Belongs to the carbohydrate kinase pfkB family.</text>
</comment>
<keyword evidence="2 7" id="KW-0808">Transferase</keyword>
<proteinExistence type="inferred from homology"/>
<gene>
    <name evidence="10" type="ORF">BET03_04820</name>
</gene>
<comment type="function">
    <text evidence="8">Catalyzes the ATP-dependent phosphorylation of fructose-l-phosphate to fructose-l,6-bisphosphate.</text>
</comment>
<dbReference type="InterPro" id="IPR022463">
    <property type="entry name" value="1-PFruKinase"/>
</dbReference>
<feature type="domain" description="Carbohydrate kinase PfkB" evidence="9">
    <location>
        <begin position="8"/>
        <end position="294"/>
    </location>
</feature>
<comment type="pathway">
    <text evidence="7">Carbohydrate metabolism; D-tagatose 6-phosphate degradation; D-glyceraldehyde 3-phosphate and glycerone phosphate from D-tagatose 6-phosphate: step 1/2.</text>
</comment>
<dbReference type="Pfam" id="PF00294">
    <property type="entry name" value="PfkB"/>
    <property type="match status" value="1"/>
</dbReference>
<evidence type="ECO:0000313" key="11">
    <source>
        <dbReference type="Proteomes" id="UP000284177"/>
    </source>
</evidence>
<dbReference type="PIRSF" id="PIRSF000535">
    <property type="entry name" value="1PFK/6PFK/LacC"/>
    <property type="match status" value="1"/>
</dbReference>
<dbReference type="SUPFAM" id="SSF53613">
    <property type="entry name" value="Ribokinase-like"/>
    <property type="match status" value="1"/>
</dbReference>
<accession>A0A419SXX4</accession>
<dbReference type="GO" id="GO:0009024">
    <property type="term" value="F:tagatose-6-phosphate kinase activity"/>
    <property type="evidence" value="ECO:0007669"/>
    <property type="project" value="UniProtKB-EC"/>
</dbReference>